<evidence type="ECO:0000313" key="9">
    <source>
        <dbReference type="Proteomes" id="UP000799538"/>
    </source>
</evidence>
<reference evidence="9" key="1">
    <citation type="journal article" date="2020" name="Stud. Mycol.">
        <title>101 Dothideomycetes genomes: A test case for predicting lifestyles and emergence of pathogens.</title>
        <authorList>
            <person name="Haridas S."/>
            <person name="Albert R."/>
            <person name="Binder M."/>
            <person name="Bloem J."/>
            <person name="LaButti K."/>
            <person name="Salamov A."/>
            <person name="Andreopoulos B."/>
            <person name="Baker S."/>
            <person name="Barry K."/>
            <person name="Bills G."/>
            <person name="Bluhm B."/>
            <person name="Cannon C."/>
            <person name="Castanera R."/>
            <person name="Culley D."/>
            <person name="Daum C."/>
            <person name="Ezra D."/>
            <person name="Gonzalez J."/>
            <person name="Henrissat B."/>
            <person name="Kuo A."/>
            <person name="Liang C."/>
            <person name="Lipzen A."/>
            <person name="Lutzoni F."/>
            <person name="Magnuson J."/>
            <person name="Mondo S."/>
            <person name="Nolan M."/>
            <person name="Ohm R."/>
            <person name="Pangilinan J."/>
            <person name="Park H.-J."/>
            <person name="Ramirez L."/>
            <person name="Alfaro M."/>
            <person name="Sun H."/>
            <person name="Tritt A."/>
            <person name="Yoshinaga Y."/>
            <person name="Zwiers L.-H."/>
            <person name="Turgeon B."/>
            <person name="Goodwin S."/>
            <person name="Spatafora J."/>
            <person name="Crous P."/>
            <person name="Grigoriev I."/>
        </authorList>
    </citation>
    <scope>NUCLEOTIDE SEQUENCE [LARGE SCALE GENOMIC DNA]</scope>
    <source>
        <strain evidence="9">CECT 20119</strain>
    </source>
</reference>
<evidence type="ECO:0000313" key="8">
    <source>
        <dbReference type="EMBL" id="KAF2222381.1"/>
    </source>
</evidence>
<evidence type="ECO:0000256" key="1">
    <source>
        <dbReference type="ARBA" id="ARBA00004123"/>
    </source>
</evidence>
<dbReference type="GO" id="GO:0000976">
    <property type="term" value="F:transcription cis-regulatory region binding"/>
    <property type="evidence" value="ECO:0007669"/>
    <property type="project" value="TreeGrafter"/>
</dbReference>
<comment type="subcellular location">
    <subcellularLocation>
        <location evidence="1">Nucleus</location>
    </subcellularLocation>
</comment>
<accession>A0A6A6G9H8</accession>
<dbReference type="GO" id="GO:0005634">
    <property type="term" value="C:nucleus"/>
    <property type="evidence" value="ECO:0007669"/>
    <property type="project" value="UniProtKB-SubCell"/>
</dbReference>
<dbReference type="Proteomes" id="UP000799538">
    <property type="component" value="Unassembled WGS sequence"/>
</dbReference>
<name>A0A6A6G9H8_9PEZI</name>
<dbReference type="CDD" id="cd12148">
    <property type="entry name" value="fungal_TF_MHR"/>
    <property type="match status" value="1"/>
</dbReference>
<dbReference type="InterPro" id="IPR036864">
    <property type="entry name" value="Zn2-C6_fun-type_DNA-bd_sf"/>
</dbReference>
<dbReference type="Gene3D" id="4.10.240.10">
    <property type="entry name" value="Zn(2)-C6 fungal-type DNA-binding domain"/>
    <property type="match status" value="1"/>
</dbReference>
<protein>
    <recommendedName>
        <fullName evidence="10">Transcription factor domain-containing protein</fullName>
    </recommendedName>
</protein>
<keyword evidence="7" id="KW-0812">Transmembrane</keyword>
<evidence type="ECO:0000256" key="7">
    <source>
        <dbReference type="SAM" id="Phobius"/>
    </source>
</evidence>
<dbReference type="PANTHER" id="PTHR31845:SF33">
    <property type="entry name" value="ZN(II)2CYS6 TRANSCRIPTION FACTOR (EUROFUNG)"/>
    <property type="match status" value="1"/>
</dbReference>
<evidence type="ECO:0000256" key="2">
    <source>
        <dbReference type="ARBA" id="ARBA00023015"/>
    </source>
</evidence>
<gene>
    <name evidence="8" type="ORF">BDZ85DRAFT_127302</name>
</gene>
<organism evidence="8 9">
    <name type="scientific">Elsinoe ampelina</name>
    <dbReference type="NCBI Taxonomy" id="302913"/>
    <lineage>
        <taxon>Eukaryota</taxon>
        <taxon>Fungi</taxon>
        <taxon>Dikarya</taxon>
        <taxon>Ascomycota</taxon>
        <taxon>Pezizomycotina</taxon>
        <taxon>Dothideomycetes</taxon>
        <taxon>Dothideomycetidae</taxon>
        <taxon>Myriangiales</taxon>
        <taxon>Elsinoaceae</taxon>
        <taxon>Elsinoe</taxon>
    </lineage>
</organism>
<proteinExistence type="predicted"/>
<evidence type="ECO:0000256" key="5">
    <source>
        <dbReference type="ARBA" id="ARBA00023242"/>
    </source>
</evidence>
<feature type="coiled-coil region" evidence="6">
    <location>
        <begin position="29"/>
        <end position="56"/>
    </location>
</feature>
<keyword evidence="2" id="KW-0805">Transcription regulation</keyword>
<dbReference type="AlphaFoldDB" id="A0A6A6G9H8"/>
<evidence type="ECO:0000256" key="3">
    <source>
        <dbReference type="ARBA" id="ARBA00023125"/>
    </source>
</evidence>
<dbReference type="GO" id="GO:0008270">
    <property type="term" value="F:zinc ion binding"/>
    <property type="evidence" value="ECO:0007669"/>
    <property type="project" value="InterPro"/>
</dbReference>
<dbReference type="OrthoDB" id="4454541at2759"/>
<keyword evidence="6" id="KW-0175">Coiled coil</keyword>
<evidence type="ECO:0000256" key="4">
    <source>
        <dbReference type="ARBA" id="ARBA00023163"/>
    </source>
</evidence>
<keyword evidence="4" id="KW-0804">Transcription</keyword>
<dbReference type="PANTHER" id="PTHR31845">
    <property type="entry name" value="FINGER DOMAIN PROTEIN, PUTATIVE-RELATED"/>
    <property type="match status" value="1"/>
</dbReference>
<dbReference type="InterPro" id="IPR051089">
    <property type="entry name" value="prtT"/>
</dbReference>
<keyword evidence="7" id="KW-1133">Transmembrane helix</keyword>
<keyword evidence="5" id="KW-0539">Nucleus</keyword>
<keyword evidence="9" id="KW-1185">Reference proteome</keyword>
<keyword evidence="3" id="KW-0238">DNA-binding</keyword>
<keyword evidence="7" id="KW-0472">Membrane</keyword>
<dbReference type="GO" id="GO:0000981">
    <property type="term" value="F:DNA-binding transcription factor activity, RNA polymerase II-specific"/>
    <property type="evidence" value="ECO:0007669"/>
    <property type="project" value="InterPro"/>
</dbReference>
<evidence type="ECO:0000256" key="6">
    <source>
        <dbReference type="SAM" id="Coils"/>
    </source>
</evidence>
<dbReference type="EMBL" id="ML992508">
    <property type="protein sequence ID" value="KAF2222381.1"/>
    <property type="molecule type" value="Genomic_DNA"/>
</dbReference>
<sequence length="294" mass="32780">MKTRCDEHRPICGRWSNLGRACVYSERTRTSEEDCIDELQAEVLALKERLQFANHVAAVSPTSSIIPTISSAAPPTSYSDHIGSHVFKVRPAKRQKTSFDIRTDTRSSIPDFVTEGIITETQASYYFECFFEGSDRFLPVFDESDTFTSIRARDGLLVDAICPVGCGASRDITMESRTLHVRLKRWLSTVILSPSMHCLEAVQALLVTACWTPKNKIVTAVALNMALDLNLASSFDSLLQTSLRQSSSNEAVQLMKRARTWFALVVLAQILQVGAGDLLGFSIRNVRRCRLLLN</sequence>
<feature type="transmembrane region" description="Helical" evidence="7">
    <location>
        <begin position="261"/>
        <end position="281"/>
    </location>
</feature>
<evidence type="ECO:0008006" key="10">
    <source>
        <dbReference type="Google" id="ProtNLM"/>
    </source>
</evidence>